<gene>
    <name evidence="2" type="ORF">acsn021_20500</name>
</gene>
<name>A0A6S6R610_9FIRM</name>
<evidence type="ECO:0000256" key="1">
    <source>
        <dbReference type="SAM" id="MobiDB-lite"/>
    </source>
</evidence>
<dbReference type="EMBL" id="AP023367">
    <property type="protein sequence ID" value="BCJ94481.1"/>
    <property type="molecule type" value="Genomic_DNA"/>
</dbReference>
<dbReference type="RefSeq" id="WP_184093289.1">
    <property type="nucleotide sequence ID" value="NZ_AP023367.1"/>
</dbReference>
<evidence type="ECO:0000313" key="3">
    <source>
        <dbReference type="Proteomes" id="UP000515561"/>
    </source>
</evidence>
<keyword evidence="3" id="KW-1185">Reference proteome</keyword>
<reference evidence="2 3" key="1">
    <citation type="journal article" date="2016" name="Int. J. Syst. Evol. Microbiol.">
        <title>Descriptions of Anaerotaenia torta gen. nov., sp. nov. and Anaerocolumna cellulosilytica gen. nov., sp. nov. isolated from a methanogenic reactor of cattle waste.</title>
        <authorList>
            <person name="Uek A."/>
            <person name="Ohtaki Y."/>
            <person name="Kaku N."/>
            <person name="Ueki K."/>
        </authorList>
    </citation>
    <scope>NUCLEOTIDE SEQUENCE [LARGE SCALE GENOMIC DNA]</scope>
    <source>
        <strain evidence="2 3">SN021</strain>
    </source>
</reference>
<dbReference type="KEGG" id="acel:acsn021_20500"/>
<dbReference type="Proteomes" id="UP000515561">
    <property type="component" value="Chromosome"/>
</dbReference>
<feature type="region of interest" description="Disordered" evidence="1">
    <location>
        <begin position="145"/>
        <end position="166"/>
    </location>
</feature>
<organism evidence="2 3">
    <name type="scientific">Anaerocolumna cellulosilytica</name>
    <dbReference type="NCBI Taxonomy" id="433286"/>
    <lineage>
        <taxon>Bacteria</taxon>
        <taxon>Bacillati</taxon>
        <taxon>Bacillota</taxon>
        <taxon>Clostridia</taxon>
        <taxon>Lachnospirales</taxon>
        <taxon>Lachnospiraceae</taxon>
        <taxon>Anaerocolumna</taxon>
    </lineage>
</organism>
<accession>A0A6S6R610</accession>
<dbReference type="AlphaFoldDB" id="A0A6S6R610"/>
<proteinExistence type="predicted"/>
<evidence type="ECO:0000313" key="2">
    <source>
        <dbReference type="EMBL" id="BCJ94481.1"/>
    </source>
</evidence>
<sequence>MRTFLVGNKVEQKTNQTKQNGSGINKAIKYSLDKLKEAMNPISFNSEEEKRAYEDKIIQKVNSGEKLTSQELSYLRQNNPEMYQKVVRLELKRKAVEQRLKNCKSKKEAEEVISNEISNVSDKDPDRALIIKVIENTVKEFKKSPEYQSLPIREEDEENKRKSRGTGLYNQASKNFFLDSDTENFDFKI</sequence>
<protein>
    <submittedName>
        <fullName evidence="2">Uncharacterized protein</fullName>
    </submittedName>
</protein>